<dbReference type="Proteomes" id="UP001056120">
    <property type="component" value="Linkage Group LG08"/>
</dbReference>
<reference evidence="2" key="1">
    <citation type="journal article" date="2022" name="Mol. Ecol. Resour.">
        <title>The genomes of chicory, endive, great burdock and yacon provide insights into Asteraceae palaeo-polyploidization history and plant inulin production.</title>
        <authorList>
            <person name="Fan W."/>
            <person name="Wang S."/>
            <person name="Wang H."/>
            <person name="Wang A."/>
            <person name="Jiang F."/>
            <person name="Liu H."/>
            <person name="Zhao H."/>
            <person name="Xu D."/>
            <person name="Zhang Y."/>
        </authorList>
    </citation>
    <scope>NUCLEOTIDE SEQUENCE [LARGE SCALE GENOMIC DNA]</scope>
    <source>
        <strain evidence="2">cv. Yunnan</strain>
    </source>
</reference>
<reference evidence="1 2" key="2">
    <citation type="journal article" date="2022" name="Mol. Ecol. Resour.">
        <title>The genomes of chicory, endive, great burdock and yacon provide insights into Asteraceae paleo-polyploidization history and plant inulin production.</title>
        <authorList>
            <person name="Fan W."/>
            <person name="Wang S."/>
            <person name="Wang H."/>
            <person name="Wang A."/>
            <person name="Jiang F."/>
            <person name="Liu H."/>
            <person name="Zhao H."/>
            <person name="Xu D."/>
            <person name="Zhang Y."/>
        </authorList>
    </citation>
    <scope>NUCLEOTIDE SEQUENCE [LARGE SCALE GENOMIC DNA]</scope>
    <source>
        <strain evidence="2">cv. Yunnan</strain>
        <tissue evidence="1">Leaves</tissue>
    </source>
</reference>
<organism evidence="1 2">
    <name type="scientific">Smallanthus sonchifolius</name>
    <dbReference type="NCBI Taxonomy" id="185202"/>
    <lineage>
        <taxon>Eukaryota</taxon>
        <taxon>Viridiplantae</taxon>
        <taxon>Streptophyta</taxon>
        <taxon>Embryophyta</taxon>
        <taxon>Tracheophyta</taxon>
        <taxon>Spermatophyta</taxon>
        <taxon>Magnoliopsida</taxon>
        <taxon>eudicotyledons</taxon>
        <taxon>Gunneridae</taxon>
        <taxon>Pentapetalae</taxon>
        <taxon>asterids</taxon>
        <taxon>campanulids</taxon>
        <taxon>Asterales</taxon>
        <taxon>Asteraceae</taxon>
        <taxon>Asteroideae</taxon>
        <taxon>Heliantheae alliance</taxon>
        <taxon>Millerieae</taxon>
        <taxon>Smallanthus</taxon>
    </lineage>
</organism>
<keyword evidence="2" id="KW-1185">Reference proteome</keyword>
<proteinExistence type="predicted"/>
<evidence type="ECO:0000313" key="1">
    <source>
        <dbReference type="EMBL" id="KAI3807333.1"/>
    </source>
</evidence>
<evidence type="ECO:0000313" key="2">
    <source>
        <dbReference type="Proteomes" id="UP001056120"/>
    </source>
</evidence>
<comment type="caution">
    <text evidence="1">The sequence shown here is derived from an EMBL/GenBank/DDBJ whole genome shotgun (WGS) entry which is preliminary data.</text>
</comment>
<name>A0ACB9III6_9ASTR</name>
<accession>A0ACB9III6</accession>
<dbReference type="EMBL" id="CM042025">
    <property type="protein sequence ID" value="KAI3807333.1"/>
    <property type="molecule type" value="Genomic_DNA"/>
</dbReference>
<gene>
    <name evidence="1" type="ORF">L1987_23259</name>
</gene>
<protein>
    <submittedName>
        <fullName evidence="1">Uncharacterized protein</fullName>
    </submittedName>
</protein>
<sequence length="212" mass="23698">MTATTSNDTEKTTVEKPEKESHGLLKSQWGDNDNEVKNEHLLSIWDKALKFISRVPNWLPACGGESGSIRAKSCLRKPFTFGVFKPDAKVDHKCVVINWPMTNTIVVFRSITDFIYLMHMLVQFRLAFISSESRVAGAGDLVADPRKIALHYLSGFFLLDLIIVLPFPQKPPFTNHGLLVPLLEADVHCSGLTYSCPRSRCSPVMAYLSCPT</sequence>